<dbReference type="EMBL" id="LT635756">
    <property type="protein sequence ID" value="SGZ46707.1"/>
    <property type="molecule type" value="Genomic_DNA"/>
</dbReference>
<sequence length="60" mass="6899">MFLPATLQQRLNSFECESLPVILVKEITYFVIELAKRTNRKKKAEESSAKVRMVDVAQTV</sequence>
<proteinExistence type="predicted"/>
<gene>
    <name evidence="1" type="ORF">SAMEA4029010_CIC11G00000001795</name>
</gene>
<dbReference type="AlphaFoldDB" id="A0A1L0CTA9"/>
<dbReference type="Proteomes" id="UP000182334">
    <property type="component" value="Chromosome I"/>
</dbReference>
<evidence type="ECO:0000313" key="1">
    <source>
        <dbReference type="EMBL" id="SGZ46707.1"/>
    </source>
</evidence>
<keyword evidence="2" id="KW-1185">Reference proteome</keyword>
<name>A0A1L0CTA9_9ASCO</name>
<protein>
    <submittedName>
        <fullName evidence="1">CIC11C00000001795</fullName>
    </submittedName>
</protein>
<organism evidence="1 2">
    <name type="scientific">Sungouiella intermedia</name>
    <dbReference type="NCBI Taxonomy" id="45354"/>
    <lineage>
        <taxon>Eukaryota</taxon>
        <taxon>Fungi</taxon>
        <taxon>Dikarya</taxon>
        <taxon>Ascomycota</taxon>
        <taxon>Saccharomycotina</taxon>
        <taxon>Pichiomycetes</taxon>
        <taxon>Metschnikowiaceae</taxon>
        <taxon>Sungouiella</taxon>
    </lineage>
</organism>
<evidence type="ECO:0000313" key="2">
    <source>
        <dbReference type="Proteomes" id="UP000182334"/>
    </source>
</evidence>
<accession>A0A1L0CTA9</accession>
<reference evidence="1 2" key="1">
    <citation type="submission" date="2016-10" db="EMBL/GenBank/DDBJ databases">
        <authorList>
            <person name="de Groot N.N."/>
        </authorList>
    </citation>
    <scope>NUCLEOTIDE SEQUENCE [LARGE SCALE GENOMIC DNA]</scope>
    <source>
        <strain evidence="1 2">CBS 141442</strain>
    </source>
</reference>